<dbReference type="WBParaSite" id="nRc.2.0.1.t06522-RA">
    <property type="protein sequence ID" value="nRc.2.0.1.t06522-RA"/>
    <property type="gene ID" value="nRc.2.0.1.g06522"/>
</dbReference>
<evidence type="ECO:0000313" key="1">
    <source>
        <dbReference type="Proteomes" id="UP000887565"/>
    </source>
</evidence>
<dbReference type="Proteomes" id="UP000887565">
    <property type="component" value="Unplaced"/>
</dbReference>
<dbReference type="AlphaFoldDB" id="A0A915HY77"/>
<name>A0A915HY77_ROMCU</name>
<organism evidence="1 2">
    <name type="scientific">Romanomermis culicivorax</name>
    <name type="common">Nematode worm</name>
    <dbReference type="NCBI Taxonomy" id="13658"/>
    <lineage>
        <taxon>Eukaryota</taxon>
        <taxon>Metazoa</taxon>
        <taxon>Ecdysozoa</taxon>
        <taxon>Nematoda</taxon>
        <taxon>Enoplea</taxon>
        <taxon>Dorylaimia</taxon>
        <taxon>Mermithida</taxon>
        <taxon>Mermithoidea</taxon>
        <taxon>Mermithidae</taxon>
        <taxon>Romanomermis</taxon>
    </lineage>
</organism>
<reference evidence="2" key="1">
    <citation type="submission" date="2022-11" db="UniProtKB">
        <authorList>
            <consortium name="WormBaseParasite"/>
        </authorList>
    </citation>
    <scope>IDENTIFICATION</scope>
</reference>
<keyword evidence="1" id="KW-1185">Reference proteome</keyword>
<accession>A0A915HY77</accession>
<evidence type="ECO:0000313" key="2">
    <source>
        <dbReference type="WBParaSite" id="nRc.2.0.1.t06522-RA"/>
    </source>
</evidence>
<sequence>MEDWENQPEKRVCKQATKNWNAMVTIDEATPLMVRQLPPQVNVVVGPDTLIRVYGSTPNI</sequence>
<protein>
    <submittedName>
        <fullName evidence="2">Uncharacterized protein</fullName>
    </submittedName>
</protein>
<proteinExistence type="predicted"/>